<gene>
    <name evidence="3" type="ORF">CPATCC_003787</name>
</gene>
<feature type="compositionally biased region" description="Basic and acidic residues" evidence="1">
    <location>
        <begin position="587"/>
        <end position="626"/>
    </location>
</feature>
<dbReference type="VEuPathDB" id="CryptoDB:CPATCC_0000030"/>
<dbReference type="EMBL" id="CP044415">
    <property type="protein sequence ID" value="QOY39749.1"/>
    <property type="molecule type" value="Genomic_DNA"/>
</dbReference>
<reference evidence="3 4" key="1">
    <citation type="submission" date="2019-09" db="EMBL/GenBank/DDBJ databases">
        <title>Consistent, comparative and evidence-based genome assembly and annotation for Cryptosporidium parvum, C. hominis and C. tyzzeri.</title>
        <authorList>
            <person name="Baptista R.P."/>
            <person name="Li Y."/>
            <person name="Sateriale A."/>
            <person name="Ansell B."/>
            <person name="Jex A."/>
            <person name="Sanders M."/>
            <person name="Brooks K."/>
            <person name="Tracey A."/>
            <person name="Berriman M."/>
            <person name="Striepen B."/>
            <person name="Cotton J.A."/>
            <person name="Kissinger J.C."/>
        </authorList>
    </citation>
    <scope>NUCLEOTIDE SEQUENCE [LARGE SCALE GENOMIC DNA]</scope>
    <source>
        <strain evidence="3 4">IOWA-ATCC</strain>
    </source>
</reference>
<feature type="compositionally biased region" description="Basic residues" evidence="1">
    <location>
        <begin position="560"/>
        <end position="571"/>
    </location>
</feature>
<evidence type="ECO:0000256" key="1">
    <source>
        <dbReference type="SAM" id="MobiDB-lite"/>
    </source>
</evidence>
<accession>A0A7S7LD20</accession>
<evidence type="ECO:0000313" key="4">
    <source>
        <dbReference type="Proteomes" id="UP000593906"/>
    </source>
</evidence>
<feature type="compositionally biased region" description="Basic and acidic residues" evidence="1">
    <location>
        <begin position="633"/>
        <end position="664"/>
    </location>
</feature>
<feature type="signal peptide" evidence="2">
    <location>
        <begin position="1"/>
        <end position="23"/>
    </location>
</feature>
<feature type="region of interest" description="Disordered" evidence="1">
    <location>
        <begin position="779"/>
        <end position="862"/>
    </location>
</feature>
<evidence type="ECO:0000313" key="3">
    <source>
        <dbReference type="EMBL" id="QOY39749.1"/>
    </source>
</evidence>
<dbReference type="Proteomes" id="UP000593906">
    <property type="component" value="Chromosome 8"/>
</dbReference>
<feature type="region of interest" description="Disordered" evidence="1">
    <location>
        <begin position="714"/>
        <end position="749"/>
    </location>
</feature>
<name>A0A7S7LD20_CRYPV</name>
<feature type="compositionally biased region" description="Basic and acidic residues" evidence="1">
    <location>
        <begin position="497"/>
        <end position="527"/>
    </location>
</feature>
<organism evidence="3 4">
    <name type="scientific">Cryptosporidium parvum</name>
    <dbReference type="NCBI Taxonomy" id="5807"/>
    <lineage>
        <taxon>Eukaryota</taxon>
        <taxon>Sar</taxon>
        <taxon>Alveolata</taxon>
        <taxon>Apicomplexa</taxon>
        <taxon>Conoidasida</taxon>
        <taxon>Coccidia</taxon>
        <taxon>Eucoccidiorida</taxon>
        <taxon>Eimeriorina</taxon>
        <taxon>Cryptosporidiidae</taxon>
        <taxon>Cryptosporidium</taxon>
    </lineage>
</organism>
<protein>
    <submittedName>
        <fullName evidence="3">Uncharacterized protein</fullName>
    </submittedName>
</protein>
<feature type="region of interest" description="Disordered" evidence="1">
    <location>
        <begin position="551"/>
        <end position="664"/>
    </location>
</feature>
<proteinExistence type="predicted"/>
<evidence type="ECO:0000256" key="2">
    <source>
        <dbReference type="SAM" id="SignalP"/>
    </source>
</evidence>
<feature type="region of interest" description="Disordered" evidence="1">
    <location>
        <begin position="497"/>
        <end position="538"/>
    </location>
</feature>
<feature type="compositionally biased region" description="Basic residues" evidence="1">
    <location>
        <begin position="801"/>
        <end position="849"/>
    </location>
</feature>
<sequence>MRYFWLRFFLLLFFTKYLKITIGAEAPINEKAHKSSSTSLIKKGNVDIERLSYAVEIVNSSFEANYLLELTFINLAKVLEAMLRLLIIYKNDFTNDLIFLNGCIQSMILNSMLERSDELVSKAKENLLLDFSKSNNELLSKLIEMREHFSPSYFEFLAANQDEITQLADELMTKLNILLSFEANEGFAQLIFSILDLGTFVIASFNNYSNKYINSSRRERSKQYVSSRQNFVLFVPNYKSPFMKLSQISLEKSEENKELASKFVNCLNSENPSEELDKTDILRGYFLFHDYFECKDLTEAQIFKIEMLVLTAINNLRALSFMVYMFGEDSKSWSTDIEKCNLEILDMISARGTPLRVEESVAQEIKLQVRELLGNSEIQSNNMVKEAFIRSLEKDEIYTKSMNLYTILLKSLLLLKNEKENVSSSNYLTKMLDLAINLLEPSIKRCLTRIRFNKDNLSTQEMKLNQSTKFRQRVKEEVEKEKKNRLRMLGLYRKEREEMEKRKKQKEEKERKENREARRKLKEEKAGNKKPKKERTFPTVSESFEVACSNNEELTEQSKKIKSRSKSRSRSRSTSPGGHLKFNSSKSKSERRREKLEKLLQEEAKSIQKEQIRQTKQMEKTRYEAPKKRKQGERKTKNENQREKEEKEREEERERERIKEKERQENIQHSNFMYSLLSSVESIEGLYRESEKSLGSLQGLISFVFSAMLEDIESEEKAEEDLANSMAAASISEQDHASSSQVGAESATKCEDSNFQIYPKGHAGISLTDSEDLSLKMSSNIEISARRSSRTRQKSESTHTNRSKSRSNSRSRSRRVSRSNSRTRSRRVSRSSSRTRSRRVSRSNSRPRKASSPTDTSPIKTEVSFDGFTVPYLSDFDPQNEPNLNSRFFKFFSPSGSSNSGSTALSQSKLDNFGLNIQDFSIISESSSIEEIQDSLEKCGNAIQMLHLEIAPSLEGRDFFEAKLLERELIKIFTHQLILLQKKNS</sequence>
<feature type="chain" id="PRO_5030733450" evidence="2">
    <location>
        <begin position="24"/>
        <end position="985"/>
    </location>
</feature>
<keyword evidence="2" id="KW-0732">Signal</keyword>
<dbReference type="AlphaFoldDB" id="A0A7S7LD20"/>